<protein>
    <submittedName>
        <fullName evidence="2">Uncharacterized protein</fullName>
    </submittedName>
</protein>
<accession>A0A4Y5TX24</accession>
<gene>
    <name evidence="2" type="ORF">2L372D_040</name>
</gene>
<evidence type="ECO:0000313" key="2">
    <source>
        <dbReference type="EMBL" id="QDB73954.1"/>
    </source>
</evidence>
<proteinExistence type="predicted"/>
<organism evidence="2 3">
    <name type="scientific">Aeromonas phage 2L372D</name>
    <dbReference type="NCBI Taxonomy" id="2588097"/>
    <lineage>
        <taxon>Viruses</taxon>
        <taxon>Duplodnaviria</taxon>
        <taxon>Heunggongvirae</taxon>
        <taxon>Uroviricota</taxon>
        <taxon>Caudoviricetes</taxon>
        <taxon>Plateaulakevirus</taxon>
        <taxon>Plateaulakevirus pv2L372D</taxon>
    </lineage>
</organism>
<dbReference type="Proteomes" id="UP000316128">
    <property type="component" value="Segment"/>
</dbReference>
<keyword evidence="1" id="KW-1133">Transmembrane helix</keyword>
<dbReference type="EMBL" id="MK804893">
    <property type="protein sequence ID" value="QDB73954.1"/>
    <property type="molecule type" value="Genomic_DNA"/>
</dbReference>
<sequence length="91" mass="10577">MNNKVVKELLHMFRQDLKAVTNLIGVLLGSSYVSSIIISCIVVFAQATGWIRLGVWEATLPFAYYWFWGHMLLIFVYYIYNRVSKAINNQK</sequence>
<keyword evidence="3" id="KW-1185">Reference proteome</keyword>
<feature type="transmembrane region" description="Helical" evidence="1">
    <location>
        <begin position="63"/>
        <end position="80"/>
    </location>
</feature>
<evidence type="ECO:0000313" key="3">
    <source>
        <dbReference type="Proteomes" id="UP000316128"/>
    </source>
</evidence>
<keyword evidence="1" id="KW-0472">Membrane</keyword>
<feature type="transmembrane region" description="Helical" evidence="1">
    <location>
        <begin position="20"/>
        <end position="51"/>
    </location>
</feature>
<name>A0A4Y5TX24_9CAUD</name>
<reference evidence="2 3" key="1">
    <citation type="submission" date="2019-04" db="EMBL/GenBank/DDBJ databases">
        <title>Nine Novel Phages from a Plateau Lake in Southwest China Provide Insights into Aeromonas Phage Diversity.</title>
        <authorList>
            <person name="Xiao W."/>
            <person name="Bai M."/>
            <person name="Wang Y."/>
            <person name="Cui X."/>
        </authorList>
    </citation>
    <scope>NUCLEOTIDE SEQUENCE [LARGE SCALE GENOMIC DNA]</scope>
</reference>
<evidence type="ECO:0000256" key="1">
    <source>
        <dbReference type="SAM" id="Phobius"/>
    </source>
</evidence>
<keyword evidence="1" id="KW-0812">Transmembrane</keyword>